<name>A0A9N7Z8M8_PLEPL</name>
<evidence type="ECO:0000313" key="2">
    <source>
        <dbReference type="EMBL" id="CAB1453887.1"/>
    </source>
</evidence>
<gene>
    <name evidence="2" type="ORF">PLEPLA_LOCUS41647</name>
</gene>
<protein>
    <submittedName>
        <fullName evidence="2">Uncharacterized protein</fullName>
    </submittedName>
</protein>
<comment type="caution">
    <text evidence="2">The sequence shown here is derived from an EMBL/GenBank/DDBJ whole genome shotgun (WGS) entry which is preliminary data.</text>
</comment>
<evidence type="ECO:0000256" key="1">
    <source>
        <dbReference type="SAM" id="MobiDB-lite"/>
    </source>
</evidence>
<feature type="region of interest" description="Disordered" evidence="1">
    <location>
        <begin position="88"/>
        <end position="108"/>
    </location>
</feature>
<dbReference type="AlphaFoldDB" id="A0A9N7Z8M8"/>
<sequence length="190" mass="21049">MSNPFSGAAFAVVADILSCGAKRRSCLRVFFSSVFGFLPKLLHMPKLDLWVKSEEWIRSLPRVHLSPTRTTQQEVFCSDTFTFTTATNPPHYSGTRGKESTDSTRRSAVRAGSEAAERAVLMQLEQMPLLRTEKGSTGDRARLIRLPLSSPNEFTVIEYGATPLLSSSLSLLNTLLSNIHHSLGGFHCKY</sequence>
<dbReference type="Proteomes" id="UP001153269">
    <property type="component" value="Unassembled WGS sequence"/>
</dbReference>
<organism evidence="2 3">
    <name type="scientific">Pleuronectes platessa</name>
    <name type="common">European plaice</name>
    <dbReference type="NCBI Taxonomy" id="8262"/>
    <lineage>
        <taxon>Eukaryota</taxon>
        <taxon>Metazoa</taxon>
        <taxon>Chordata</taxon>
        <taxon>Craniata</taxon>
        <taxon>Vertebrata</taxon>
        <taxon>Euteleostomi</taxon>
        <taxon>Actinopterygii</taxon>
        <taxon>Neopterygii</taxon>
        <taxon>Teleostei</taxon>
        <taxon>Neoteleostei</taxon>
        <taxon>Acanthomorphata</taxon>
        <taxon>Carangaria</taxon>
        <taxon>Pleuronectiformes</taxon>
        <taxon>Pleuronectoidei</taxon>
        <taxon>Pleuronectidae</taxon>
        <taxon>Pleuronectes</taxon>
    </lineage>
</organism>
<reference evidence="2" key="1">
    <citation type="submission" date="2020-03" db="EMBL/GenBank/DDBJ databases">
        <authorList>
            <person name="Weist P."/>
        </authorList>
    </citation>
    <scope>NUCLEOTIDE SEQUENCE</scope>
</reference>
<proteinExistence type="predicted"/>
<evidence type="ECO:0000313" key="3">
    <source>
        <dbReference type="Proteomes" id="UP001153269"/>
    </source>
</evidence>
<dbReference type="EMBL" id="CADEAL010004191">
    <property type="protein sequence ID" value="CAB1453887.1"/>
    <property type="molecule type" value="Genomic_DNA"/>
</dbReference>
<keyword evidence="3" id="KW-1185">Reference proteome</keyword>
<feature type="compositionally biased region" description="Basic and acidic residues" evidence="1">
    <location>
        <begin position="96"/>
        <end position="105"/>
    </location>
</feature>
<accession>A0A9N7Z8M8</accession>